<evidence type="ECO:0000313" key="2">
    <source>
        <dbReference type="EMBL" id="AIF00808.1"/>
    </source>
</evidence>
<reference evidence="2" key="1">
    <citation type="journal article" date="2014" name="Genome Biol. Evol.">
        <title>Pangenome evidence for extensive interdomain horizontal transfer affecting lineage core and shell genes in uncultured planktonic thaumarchaeota and euryarchaeota.</title>
        <authorList>
            <person name="Deschamps P."/>
            <person name="Zivanovic Y."/>
            <person name="Moreira D."/>
            <person name="Rodriguez-Valera F."/>
            <person name="Lopez-Garcia P."/>
        </authorList>
    </citation>
    <scope>NUCLEOTIDE SEQUENCE</scope>
</reference>
<dbReference type="InterPro" id="IPR011009">
    <property type="entry name" value="Kinase-like_dom_sf"/>
</dbReference>
<dbReference type="AlphaFoldDB" id="A0A075GGP2"/>
<protein>
    <recommendedName>
        <fullName evidence="1">Aminoglycoside phosphotransferase domain-containing protein</fullName>
    </recommendedName>
</protein>
<dbReference type="SUPFAM" id="SSF56112">
    <property type="entry name" value="Protein kinase-like (PK-like)"/>
    <property type="match status" value="1"/>
</dbReference>
<dbReference type="InterPro" id="IPR002575">
    <property type="entry name" value="Aminoglycoside_PTrfase"/>
</dbReference>
<sequence>MNQEKLVLYLEKKFNSDVKINEFKQIGKGVYGTAYLIDFNTEKENKRLVLKTMALGGFGHDNPSDIAGILLWENKSYNKLPKHIKSFDVLGMDKDENITSMGDAEEFYILMEEAKGTEYSEDITRILKNGITEQDKERTKALANYLVKIHSKKKDSPVLYRRRARDLVSHGEYIMGVLDSYPEKSFTSQEEVTNLVKEALNFWPIMKSKTHRLCQVHGDFHPFNILFTDKTDFILLDRSRGEYGEAADDVSALAINYIFWSLIKYGCFKAEFKELFDLFFKTYLENTKDEEILEIIQPFFTFRAIVIANPIFYPDSWFKEQGFKGNPKKLRRTLFNFAHTILKEKDFKLNKIGKYLECRSQYG</sequence>
<organism evidence="2">
    <name type="scientific">uncultured marine group II/III euryarchaeote KM3_139_C07</name>
    <dbReference type="NCBI Taxonomy" id="1457870"/>
    <lineage>
        <taxon>Archaea</taxon>
        <taxon>Methanobacteriati</taxon>
        <taxon>Methanobacteriota</taxon>
        <taxon>environmental samples</taxon>
    </lineage>
</organism>
<accession>A0A075GGP2</accession>
<feature type="domain" description="Aminoglycoside phosphotransferase" evidence="1">
    <location>
        <begin position="97"/>
        <end position="253"/>
    </location>
</feature>
<dbReference type="PROSITE" id="PS00107">
    <property type="entry name" value="PROTEIN_KINASE_ATP"/>
    <property type="match status" value="1"/>
</dbReference>
<evidence type="ECO:0000259" key="1">
    <source>
        <dbReference type="Pfam" id="PF01636"/>
    </source>
</evidence>
<dbReference type="Pfam" id="PF01636">
    <property type="entry name" value="APH"/>
    <property type="match status" value="1"/>
</dbReference>
<dbReference type="InterPro" id="IPR017441">
    <property type="entry name" value="Protein_kinase_ATP_BS"/>
</dbReference>
<name>A0A075GGP2_9EURY</name>
<proteinExistence type="predicted"/>
<dbReference type="GO" id="GO:0005524">
    <property type="term" value="F:ATP binding"/>
    <property type="evidence" value="ECO:0007669"/>
    <property type="project" value="InterPro"/>
</dbReference>
<dbReference type="EMBL" id="KF900602">
    <property type="protein sequence ID" value="AIF00808.1"/>
    <property type="molecule type" value="Genomic_DNA"/>
</dbReference>
<dbReference type="Gene3D" id="3.90.1200.10">
    <property type="match status" value="1"/>
</dbReference>